<evidence type="ECO:0000313" key="2">
    <source>
        <dbReference type="Proteomes" id="UP000247647"/>
    </source>
</evidence>
<keyword evidence="2" id="KW-1185">Reference proteome</keyword>
<dbReference type="GeneID" id="37129185"/>
<dbReference type="Pfam" id="PF12311">
    <property type="entry name" value="DUF3632"/>
    <property type="match status" value="1"/>
</dbReference>
<dbReference type="OrthoDB" id="3350591at2759"/>
<accession>A0A318YML1</accession>
<dbReference type="InterPro" id="IPR053204">
    <property type="entry name" value="Oxopyrrolidines_Biosynth-assoc"/>
</dbReference>
<dbReference type="PANTHER" id="PTHR38797">
    <property type="entry name" value="NUCLEAR PORE COMPLEX PROTEIN NUP85-RELATED"/>
    <property type="match status" value="1"/>
</dbReference>
<dbReference type="PANTHER" id="PTHR38797:SF4">
    <property type="entry name" value="NUCLEAR PORE COMPLEX PROTEIN NUP85"/>
    <property type="match status" value="1"/>
</dbReference>
<evidence type="ECO:0000313" key="1">
    <source>
        <dbReference type="EMBL" id="PYH33943.1"/>
    </source>
</evidence>
<name>A0A318YML1_ASPNB</name>
<dbReference type="RefSeq" id="XP_025479421.1">
    <property type="nucleotide sequence ID" value="XM_025626729.1"/>
</dbReference>
<dbReference type="Proteomes" id="UP000247647">
    <property type="component" value="Unassembled WGS sequence"/>
</dbReference>
<sequence length="280" mass="32455">MAVLTLEGGDNECNRAMRGNYSRLEAFRLIQECLAPEYTVTIEKTAQALHELLPPPDDPTYPGGADLFGDLILELSQQVEYDNPAQDRYVQVIQRLQDSDRVKKYIPQPEGVGYQGYGRYEIMPQLMTNLGQYSAQRMDKNGNQNYFVNVRAFIARLCRVGALQDQAWLVNEMKAAFEDILPEQFHVVSIMGAAVIIEFAGAWLYEEVVRAPKLDEINDNPLWATGYYYNGPRYGIARWNHWQRLFQWAEQTMTLDRESKRLIFYAEWYMHGISRSLQPY</sequence>
<protein>
    <submittedName>
        <fullName evidence="1">Uncharacterized protein</fullName>
    </submittedName>
</protein>
<organism evidence="1 2">
    <name type="scientific">Aspergillus neoniger (strain CBS 115656)</name>
    <dbReference type="NCBI Taxonomy" id="1448310"/>
    <lineage>
        <taxon>Eukaryota</taxon>
        <taxon>Fungi</taxon>
        <taxon>Dikarya</taxon>
        <taxon>Ascomycota</taxon>
        <taxon>Pezizomycotina</taxon>
        <taxon>Eurotiomycetes</taxon>
        <taxon>Eurotiomycetidae</taxon>
        <taxon>Eurotiales</taxon>
        <taxon>Aspergillaceae</taxon>
        <taxon>Aspergillus</taxon>
        <taxon>Aspergillus subgen. Circumdati</taxon>
    </lineage>
</organism>
<dbReference type="AlphaFoldDB" id="A0A318YML1"/>
<dbReference type="InterPro" id="IPR022085">
    <property type="entry name" value="OpdG"/>
</dbReference>
<dbReference type="EMBL" id="KZ821461">
    <property type="protein sequence ID" value="PYH33943.1"/>
    <property type="molecule type" value="Genomic_DNA"/>
</dbReference>
<gene>
    <name evidence="1" type="ORF">BO87DRAFT_416151</name>
</gene>
<reference evidence="1" key="1">
    <citation type="submission" date="2016-12" db="EMBL/GenBank/DDBJ databases">
        <title>The genomes of Aspergillus section Nigri reveals drivers in fungal speciation.</title>
        <authorList>
            <consortium name="DOE Joint Genome Institute"/>
            <person name="Vesth T.C."/>
            <person name="Nybo J."/>
            <person name="Theobald S."/>
            <person name="Brandl J."/>
            <person name="Frisvad J.C."/>
            <person name="Nielsen K.F."/>
            <person name="Lyhne E.K."/>
            <person name="Kogle M.E."/>
            <person name="Kuo A."/>
            <person name="Riley R."/>
            <person name="Clum A."/>
            <person name="Nolan M."/>
            <person name="Lipzen A."/>
            <person name="Salamov A."/>
            <person name="Henrissat B."/>
            <person name="Wiebenga A."/>
            <person name="De Vries R.P."/>
            <person name="Grigoriev I.V."/>
            <person name="Mortensen U.H."/>
            <person name="Andersen M.R."/>
            <person name="Baker S.E."/>
        </authorList>
    </citation>
    <scope>NUCLEOTIDE SEQUENCE [LARGE SCALE GENOMIC DNA]</scope>
    <source>
        <strain evidence="1">CBS 115656</strain>
    </source>
</reference>
<proteinExistence type="predicted"/>